<organism evidence="1 2">
    <name type="scientific">Symbiodinium necroappetens</name>
    <dbReference type="NCBI Taxonomy" id="1628268"/>
    <lineage>
        <taxon>Eukaryota</taxon>
        <taxon>Sar</taxon>
        <taxon>Alveolata</taxon>
        <taxon>Dinophyceae</taxon>
        <taxon>Suessiales</taxon>
        <taxon>Symbiodiniaceae</taxon>
        <taxon>Symbiodinium</taxon>
    </lineage>
</organism>
<dbReference type="AlphaFoldDB" id="A0A812S4T3"/>
<comment type="caution">
    <text evidence="1">The sequence shown here is derived from an EMBL/GenBank/DDBJ whole genome shotgun (WGS) entry which is preliminary data.</text>
</comment>
<evidence type="ECO:0000313" key="2">
    <source>
        <dbReference type="Proteomes" id="UP000601435"/>
    </source>
</evidence>
<proteinExistence type="predicted"/>
<evidence type="ECO:0000313" key="1">
    <source>
        <dbReference type="EMBL" id="CAE7467513.1"/>
    </source>
</evidence>
<keyword evidence="2" id="KW-1185">Reference proteome</keyword>
<sequence length="211" mass="23771">MSAINSAGDAFEAYTKGEFETCGQYLEQIHNLKTAADVKVTHNILINDYFKAGCADPQNLLTLLTQAYDRAREKEKKDKGKRKKEEEDEDGIREDDDLYVLRYNQALLCVQLRYYVQARQILEELFETLARSTRILQVWVYCPVIAAPKPSVRSRTRCASALINLLTAITFNLAWCGGNSGEENAAKSIRSDLHGHVSSCADLKAHPGQRQ</sequence>
<dbReference type="Proteomes" id="UP000601435">
    <property type="component" value="Unassembled WGS sequence"/>
</dbReference>
<dbReference type="GO" id="GO:0030014">
    <property type="term" value="C:CCR4-NOT complex"/>
    <property type="evidence" value="ECO:0007669"/>
    <property type="project" value="InterPro"/>
</dbReference>
<dbReference type="EMBL" id="CAJNJA010020955">
    <property type="protein sequence ID" value="CAE7467513.1"/>
    <property type="molecule type" value="Genomic_DNA"/>
</dbReference>
<dbReference type="PANTHER" id="PTHR12979">
    <property type="entry name" value="CCR4-NOT TRANSCRIPTION COMPLEX SUBUNIT 10"/>
    <property type="match status" value="1"/>
</dbReference>
<dbReference type="InterPro" id="IPR039740">
    <property type="entry name" value="CNOT10"/>
</dbReference>
<gene>
    <name evidence="1" type="primary">CNOT10</name>
    <name evidence="1" type="ORF">SNEC2469_LOCUS13141</name>
</gene>
<protein>
    <submittedName>
        <fullName evidence="1">CNOT10 protein</fullName>
    </submittedName>
</protein>
<reference evidence="1" key="1">
    <citation type="submission" date="2021-02" db="EMBL/GenBank/DDBJ databases">
        <authorList>
            <person name="Dougan E. K."/>
            <person name="Rhodes N."/>
            <person name="Thang M."/>
            <person name="Chan C."/>
        </authorList>
    </citation>
    <scope>NUCLEOTIDE SEQUENCE</scope>
</reference>
<dbReference type="GO" id="GO:0006402">
    <property type="term" value="P:mRNA catabolic process"/>
    <property type="evidence" value="ECO:0007669"/>
    <property type="project" value="TreeGrafter"/>
</dbReference>
<accession>A0A812S4T3</accession>
<dbReference type="GO" id="GO:0017148">
    <property type="term" value="P:negative regulation of translation"/>
    <property type="evidence" value="ECO:0007669"/>
    <property type="project" value="TreeGrafter"/>
</dbReference>
<dbReference type="PANTHER" id="PTHR12979:SF5">
    <property type="entry name" value="CCR4-NOT TRANSCRIPTION COMPLEX SUBUNIT 10"/>
    <property type="match status" value="1"/>
</dbReference>
<name>A0A812S4T3_9DINO</name>